<protein>
    <recommendedName>
        <fullName evidence="2">Reverse transcriptase domain-containing protein</fullName>
    </recommendedName>
</protein>
<sequence length="838" mass="94466">MPPMRRSRVRPTVNHDPELPVNWSIVRLRGELQKHGVVPPSNTRRMTLVRLLEETRAGVTTHNSSNDNNNGVVENLNNSGAMQDNRTGTLIDIVTRLSNTVSNLQETVTSLSTKVHTLENRNSGGPSQPQICHSAPTAPSVESRSFTGSGSGSFTIASAFSAFRNQIPAAAGSEHQTAQPPSNSNVGQYARGPFGYSMESLPAVETVSPQLRQQIIQGRDVNLASLLIPFYAGPFVDTLDPNPSTQTCQNFKSDPRLNKMLSIGEFIQAFGTYKAVMCSVYPSRRAELDSYERDIVEMATRYPGKGFYEYHKQFSLTAAAHLSEHPDKIFTNYLINGLRSGFHTGIRHIPSQSYECRNLRSANSQKQIVDELVESELQKGFLIGPFSKNPYSLFRINPIGVAEGKYSGKKRLIVDLSAPHDNESNPSLNDLIDKQDFSLNYVTIDDAIKIIKSLGKGAWLMKTDITDAFKTIPIHPSLWPFHGIKWNSLYYFYTQLVFGGRSSPKIFDYLSQAVCWIASNVFKIQHILHLLDDFLVIEKPDADYQRTMETFLSVFQKMNMPLSAKKTVGPTKEIEYLGIILDTEKMEARLPEDKRLRISSIIDSFSHRSSCTKRDLLSLLGHLNFACRVIVPGRSFVSHLIALSTRAEKLHHHIHLNIECRADLAMWAKFLKNWNGISFFLDDDITSAADIELFTDATPSSFGGFYGNHWFQGNFAEEIYSEQMSMAFCELYPIVMSCVLWGKFWKRKRILFFCDNLSTVDIIRKGRSKVQSIMKLMRTLTFHSAYYSFVIHAQHIPGVKNSIADALSRYQMTRFRQLAPRADANPTPCVPHNQLLMT</sequence>
<evidence type="ECO:0000256" key="1">
    <source>
        <dbReference type="SAM" id="MobiDB-lite"/>
    </source>
</evidence>
<dbReference type="InterPro" id="IPR043502">
    <property type="entry name" value="DNA/RNA_pol_sf"/>
</dbReference>
<dbReference type="SUPFAM" id="SSF56672">
    <property type="entry name" value="DNA/RNA polymerases"/>
    <property type="match status" value="1"/>
</dbReference>
<dbReference type="Gene3D" id="3.30.70.270">
    <property type="match status" value="1"/>
</dbReference>
<feature type="domain" description="Reverse transcriptase" evidence="2">
    <location>
        <begin position="330"/>
        <end position="581"/>
    </location>
</feature>
<gene>
    <name evidence="3" type="ORF">FSP39_012344</name>
</gene>
<dbReference type="EMBL" id="VSWD01000005">
    <property type="protein sequence ID" value="KAK3102581.1"/>
    <property type="molecule type" value="Genomic_DNA"/>
</dbReference>
<feature type="region of interest" description="Disordered" evidence="1">
    <location>
        <begin position="120"/>
        <end position="146"/>
    </location>
</feature>
<dbReference type="Gene3D" id="3.10.10.10">
    <property type="entry name" value="HIV Type 1 Reverse Transcriptase, subunit A, domain 1"/>
    <property type="match status" value="1"/>
</dbReference>
<accession>A0AA88YJ05</accession>
<dbReference type="PANTHER" id="PTHR33050:SF8">
    <property type="entry name" value="REVERSE TRANSCRIPTASE DOMAIN-CONTAINING PROTEIN"/>
    <property type="match status" value="1"/>
</dbReference>
<dbReference type="PANTHER" id="PTHR33050">
    <property type="entry name" value="REVERSE TRANSCRIPTASE DOMAIN-CONTAINING PROTEIN"/>
    <property type="match status" value="1"/>
</dbReference>
<reference evidence="3" key="1">
    <citation type="submission" date="2019-08" db="EMBL/GenBank/DDBJ databases">
        <title>The improved chromosome-level genome for the pearl oyster Pinctada fucata martensii using PacBio sequencing and Hi-C.</title>
        <authorList>
            <person name="Zheng Z."/>
        </authorList>
    </citation>
    <scope>NUCLEOTIDE SEQUENCE</scope>
    <source>
        <strain evidence="3">ZZ-2019</strain>
        <tissue evidence="3">Adductor muscle</tissue>
    </source>
</reference>
<evidence type="ECO:0000313" key="4">
    <source>
        <dbReference type="Proteomes" id="UP001186944"/>
    </source>
</evidence>
<comment type="caution">
    <text evidence="3">The sequence shown here is derived from an EMBL/GenBank/DDBJ whole genome shotgun (WGS) entry which is preliminary data.</text>
</comment>
<dbReference type="AlphaFoldDB" id="A0AA88YJ05"/>
<dbReference type="InterPro" id="IPR052055">
    <property type="entry name" value="Hepadnavirus_pol/RT"/>
</dbReference>
<evidence type="ECO:0000259" key="2">
    <source>
        <dbReference type="PROSITE" id="PS50878"/>
    </source>
</evidence>
<feature type="compositionally biased region" description="Polar residues" evidence="1">
    <location>
        <begin position="120"/>
        <end position="131"/>
    </location>
</feature>
<dbReference type="CDD" id="cd09275">
    <property type="entry name" value="RNase_HI_RT_DIRS1"/>
    <property type="match status" value="1"/>
</dbReference>
<evidence type="ECO:0000313" key="3">
    <source>
        <dbReference type="EMBL" id="KAK3102581.1"/>
    </source>
</evidence>
<dbReference type="PROSITE" id="PS50878">
    <property type="entry name" value="RT_POL"/>
    <property type="match status" value="1"/>
</dbReference>
<dbReference type="Pfam" id="PF00078">
    <property type="entry name" value="RVT_1"/>
    <property type="match status" value="1"/>
</dbReference>
<organism evidence="3 4">
    <name type="scientific">Pinctada imbricata</name>
    <name type="common">Atlantic pearl-oyster</name>
    <name type="synonym">Pinctada martensii</name>
    <dbReference type="NCBI Taxonomy" id="66713"/>
    <lineage>
        <taxon>Eukaryota</taxon>
        <taxon>Metazoa</taxon>
        <taxon>Spiralia</taxon>
        <taxon>Lophotrochozoa</taxon>
        <taxon>Mollusca</taxon>
        <taxon>Bivalvia</taxon>
        <taxon>Autobranchia</taxon>
        <taxon>Pteriomorphia</taxon>
        <taxon>Pterioida</taxon>
        <taxon>Pterioidea</taxon>
        <taxon>Pteriidae</taxon>
        <taxon>Pinctada</taxon>
    </lineage>
</organism>
<keyword evidence="4" id="KW-1185">Reference proteome</keyword>
<dbReference type="InterPro" id="IPR000477">
    <property type="entry name" value="RT_dom"/>
</dbReference>
<dbReference type="InterPro" id="IPR043128">
    <property type="entry name" value="Rev_trsase/Diguanyl_cyclase"/>
</dbReference>
<name>A0AA88YJ05_PINIB</name>
<dbReference type="Proteomes" id="UP001186944">
    <property type="component" value="Unassembled WGS sequence"/>
</dbReference>
<proteinExistence type="predicted"/>